<dbReference type="Proteomes" id="UP000299084">
    <property type="component" value="Unassembled WGS sequence"/>
</dbReference>
<gene>
    <name evidence="2" type="ORF">Cadr_000013647</name>
</gene>
<name>A0A5N4DBL4_CAMDR</name>
<organism evidence="2 3">
    <name type="scientific">Camelus dromedarius</name>
    <name type="common">Dromedary</name>
    <name type="synonym">Arabian camel</name>
    <dbReference type="NCBI Taxonomy" id="9838"/>
    <lineage>
        <taxon>Eukaryota</taxon>
        <taxon>Metazoa</taxon>
        <taxon>Chordata</taxon>
        <taxon>Craniata</taxon>
        <taxon>Vertebrata</taxon>
        <taxon>Euteleostomi</taxon>
        <taxon>Mammalia</taxon>
        <taxon>Eutheria</taxon>
        <taxon>Laurasiatheria</taxon>
        <taxon>Artiodactyla</taxon>
        <taxon>Tylopoda</taxon>
        <taxon>Camelidae</taxon>
        <taxon>Camelus</taxon>
    </lineage>
</organism>
<feature type="region of interest" description="Disordered" evidence="1">
    <location>
        <begin position="351"/>
        <end position="395"/>
    </location>
</feature>
<accession>A0A5N4DBL4</accession>
<dbReference type="EMBL" id="JWIN03000013">
    <property type="protein sequence ID" value="KAB1268477.1"/>
    <property type="molecule type" value="Genomic_DNA"/>
</dbReference>
<sequence>MELTQAERQTVRDMGGDLNPEEGTAQPGSGAGMRPTALREGDQVIAKRSAGLQRSLDVIASVLGAPGELPSGECQGSMMHSGEVPATTGRAVSSGRGLGPGGPVEEVSQAQIVQGVSTGLSGLMSSAEERVLVVRFESQQAGPCGVWAASVFEIPQHPRWIETPPGGGCIAEVAQGAGRGELWLLHCGSPAEGLSQERPVRPSSDPAMAMISCVKLGCEEKVRPESDHGLVPLEGCLLQGDACCQSRPGGRRLLPEALGEVPAAFGPLRPSSESADPPGYLPICFSAYLCPPTSLSVALPSHLFSGHAGSTIPPAGFLPVCRPVTDLLPARLPACWLPPCPPGWHIQGLRPSPALPPSPSTHLGAGPDCPAPDPGASPHCLGLGQREEWDSLKAS</sequence>
<protein>
    <submittedName>
        <fullName evidence="2">Uncharacterized protein</fullName>
    </submittedName>
</protein>
<feature type="region of interest" description="Disordered" evidence="1">
    <location>
        <begin position="1"/>
        <end position="42"/>
    </location>
</feature>
<comment type="caution">
    <text evidence="2">The sequence shown here is derived from an EMBL/GenBank/DDBJ whole genome shotgun (WGS) entry which is preliminary data.</text>
</comment>
<keyword evidence="3" id="KW-1185">Reference proteome</keyword>
<proteinExistence type="predicted"/>
<evidence type="ECO:0000313" key="3">
    <source>
        <dbReference type="Proteomes" id="UP000299084"/>
    </source>
</evidence>
<dbReference type="AlphaFoldDB" id="A0A5N4DBL4"/>
<feature type="compositionally biased region" description="Basic and acidic residues" evidence="1">
    <location>
        <begin position="385"/>
        <end position="395"/>
    </location>
</feature>
<reference evidence="2 3" key="1">
    <citation type="journal article" date="2019" name="Mol. Ecol. Resour.">
        <title>Improving Illumina assemblies with Hi-C and long reads: an example with the North African dromedary.</title>
        <authorList>
            <person name="Elbers J.P."/>
            <person name="Rogers M.F."/>
            <person name="Perelman P.L."/>
            <person name="Proskuryakova A.A."/>
            <person name="Serdyukova N.A."/>
            <person name="Johnson W.E."/>
            <person name="Horin P."/>
            <person name="Corander J."/>
            <person name="Murphy D."/>
            <person name="Burger P.A."/>
        </authorList>
    </citation>
    <scope>NUCLEOTIDE SEQUENCE [LARGE SCALE GENOMIC DNA]</scope>
    <source>
        <strain evidence="2">Drom800</strain>
        <tissue evidence="2">Blood</tissue>
    </source>
</reference>
<evidence type="ECO:0000256" key="1">
    <source>
        <dbReference type="SAM" id="MobiDB-lite"/>
    </source>
</evidence>
<evidence type="ECO:0000313" key="2">
    <source>
        <dbReference type="EMBL" id="KAB1268477.1"/>
    </source>
</evidence>